<evidence type="ECO:0000313" key="2">
    <source>
        <dbReference type="EMBL" id="KAK3900103.1"/>
    </source>
</evidence>
<reference evidence="2" key="2">
    <citation type="submission" date="2023-05" db="EMBL/GenBank/DDBJ databases">
        <authorList>
            <consortium name="Lawrence Berkeley National Laboratory"/>
            <person name="Steindorff A."/>
            <person name="Hensen N."/>
            <person name="Bonometti L."/>
            <person name="Westerberg I."/>
            <person name="Brannstrom I.O."/>
            <person name="Guillou S."/>
            <person name="Cros-Aarteil S."/>
            <person name="Calhoun S."/>
            <person name="Haridas S."/>
            <person name="Kuo A."/>
            <person name="Mondo S."/>
            <person name="Pangilinan J."/>
            <person name="Riley R."/>
            <person name="Labutti K."/>
            <person name="Andreopoulos B."/>
            <person name="Lipzen A."/>
            <person name="Chen C."/>
            <person name="Yanf M."/>
            <person name="Daum C."/>
            <person name="Ng V."/>
            <person name="Clum A."/>
            <person name="Ohm R."/>
            <person name="Martin F."/>
            <person name="Silar P."/>
            <person name="Natvig D."/>
            <person name="Lalanne C."/>
            <person name="Gautier V."/>
            <person name="Ament-Velasquez S.L."/>
            <person name="Kruys A."/>
            <person name="Hutchinson M.I."/>
            <person name="Powell A.J."/>
            <person name="Barry K."/>
            <person name="Miller A.N."/>
            <person name="Grigoriev I.V."/>
            <person name="Debuchy R."/>
            <person name="Gladieux P."/>
            <person name="Thoren M.H."/>
            <person name="Johannesson H."/>
        </authorList>
    </citation>
    <scope>NUCLEOTIDE SEQUENCE</scope>
    <source>
        <strain evidence="2">CBS 103.79</strain>
    </source>
</reference>
<dbReference type="InterPro" id="IPR011042">
    <property type="entry name" value="6-blade_b-propeller_TolB-like"/>
</dbReference>
<evidence type="ECO:0008006" key="4">
    <source>
        <dbReference type="Google" id="ProtNLM"/>
    </source>
</evidence>
<keyword evidence="1" id="KW-0732">Signal</keyword>
<evidence type="ECO:0000313" key="3">
    <source>
        <dbReference type="Proteomes" id="UP001303889"/>
    </source>
</evidence>
<protein>
    <recommendedName>
        <fullName evidence="4">SMP-30/Gluconolactonase/LRE-like region domain-containing protein</fullName>
    </recommendedName>
</protein>
<proteinExistence type="predicted"/>
<dbReference type="PANTHER" id="PTHR42060">
    <property type="entry name" value="NHL REPEAT-CONTAINING PROTEIN-RELATED"/>
    <property type="match status" value="1"/>
</dbReference>
<evidence type="ECO:0000256" key="1">
    <source>
        <dbReference type="SAM" id="SignalP"/>
    </source>
</evidence>
<reference evidence="2" key="1">
    <citation type="journal article" date="2023" name="Mol. Phylogenet. Evol.">
        <title>Genome-scale phylogeny and comparative genomics of the fungal order Sordariales.</title>
        <authorList>
            <person name="Hensen N."/>
            <person name="Bonometti L."/>
            <person name="Westerberg I."/>
            <person name="Brannstrom I.O."/>
            <person name="Guillou S."/>
            <person name="Cros-Aarteil S."/>
            <person name="Calhoun S."/>
            <person name="Haridas S."/>
            <person name="Kuo A."/>
            <person name="Mondo S."/>
            <person name="Pangilinan J."/>
            <person name="Riley R."/>
            <person name="LaButti K."/>
            <person name="Andreopoulos B."/>
            <person name="Lipzen A."/>
            <person name="Chen C."/>
            <person name="Yan M."/>
            <person name="Daum C."/>
            <person name="Ng V."/>
            <person name="Clum A."/>
            <person name="Steindorff A."/>
            <person name="Ohm R.A."/>
            <person name="Martin F."/>
            <person name="Silar P."/>
            <person name="Natvig D.O."/>
            <person name="Lalanne C."/>
            <person name="Gautier V."/>
            <person name="Ament-Velasquez S.L."/>
            <person name="Kruys A."/>
            <person name="Hutchinson M.I."/>
            <person name="Powell A.J."/>
            <person name="Barry K."/>
            <person name="Miller A.N."/>
            <person name="Grigoriev I.V."/>
            <person name="Debuchy R."/>
            <person name="Gladieux P."/>
            <person name="Hiltunen Thoren M."/>
            <person name="Johannesson H."/>
        </authorList>
    </citation>
    <scope>NUCLEOTIDE SEQUENCE</scope>
    <source>
        <strain evidence="2">CBS 103.79</strain>
    </source>
</reference>
<dbReference type="PROSITE" id="PS51257">
    <property type="entry name" value="PROKAR_LIPOPROTEIN"/>
    <property type="match status" value="1"/>
</dbReference>
<comment type="caution">
    <text evidence="2">The sequence shown here is derived from an EMBL/GenBank/DDBJ whole genome shotgun (WGS) entry which is preliminary data.</text>
</comment>
<feature type="signal peptide" evidence="1">
    <location>
        <begin position="1"/>
        <end position="21"/>
    </location>
</feature>
<dbReference type="InterPro" id="IPR052998">
    <property type="entry name" value="Hetero-Diels-Alderase-like"/>
</dbReference>
<dbReference type="AlphaFoldDB" id="A0AAN6MHB2"/>
<dbReference type="Gene3D" id="2.120.10.30">
    <property type="entry name" value="TolB, C-terminal domain"/>
    <property type="match status" value="1"/>
</dbReference>
<organism evidence="2 3">
    <name type="scientific">Staphylotrichum tortipilum</name>
    <dbReference type="NCBI Taxonomy" id="2831512"/>
    <lineage>
        <taxon>Eukaryota</taxon>
        <taxon>Fungi</taxon>
        <taxon>Dikarya</taxon>
        <taxon>Ascomycota</taxon>
        <taxon>Pezizomycotina</taxon>
        <taxon>Sordariomycetes</taxon>
        <taxon>Sordariomycetidae</taxon>
        <taxon>Sordariales</taxon>
        <taxon>Chaetomiaceae</taxon>
        <taxon>Staphylotrichum</taxon>
    </lineage>
</organism>
<gene>
    <name evidence="2" type="ORF">C8A05DRAFT_17558</name>
</gene>
<name>A0AAN6MHB2_9PEZI</name>
<dbReference type="SUPFAM" id="SSF63829">
    <property type="entry name" value="Calcium-dependent phosphotriesterase"/>
    <property type="match status" value="1"/>
</dbReference>
<dbReference type="Proteomes" id="UP001303889">
    <property type="component" value="Unassembled WGS sequence"/>
</dbReference>
<dbReference type="EMBL" id="MU855706">
    <property type="protein sequence ID" value="KAK3900103.1"/>
    <property type="molecule type" value="Genomic_DNA"/>
</dbReference>
<feature type="chain" id="PRO_5042810846" description="SMP-30/Gluconolactonase/LRE-like region domain-containing protein" evidence="1">
    <location>
        <begin position="22"/>
        <end position="332"/>
    </location>
</feature>
<accession>A0AAN6MHB2</accession>
<sequence>MKPSLPITTLLAAAACGATRTSPPPIRNIYTFPPNTFIENIAVRSNSHLLLTSMSVPDLYTLNPLLSSPTPSIVHTFPNASGISGIAEVTPDLFAVITAVWDLAATRALPGTLAVWTVSLATNPPTVRFVTSVPESPILNGLTRHPTNSRYLLAADSALGALWRVDLATGGKEIVFQDALLTPTGTVPGTHLGINGLRSDLGGKHVYFTNSARKFLGRVEVDGKGGVKGGVQVLANSKAAGADVVYDDLALDVGRGVVWVASHPSYAVKVMLGGPGVARQEVLNHTVRLLNPTSAAFGRGGRKQERTLYVTNGGEFVGLDLMNEGVVALDLS</sequence>
<keyword evidence="3" id="KW-1185">Reference proteome</keyword>
<dbReference type="PANTHER" id="PTHR42060:SF1">
    <property type="entry name" value="NHL REPEAT-CONTAINING PROTEIN"/>
    <property type="match status" value="1"/>
</dbReference>